<name>A0A7W7T9P3_9PSEU</name>
<accession>A0A7W7T9P3</accession>
<dbReference type="EMBL" id="JACHJS010000001">
    <property type="protein sequence ID" value="MBB4969026.1"/>
    <property type="molecule type" value="Genomic_DNA"/>
</dbReference>
<feature type="transmembrane region" description="Helical" evidence="1">
    <location>
        <begin position="7"/>
        <end position="29"/>
    </location>
</feature>
<sequence length="76" mass="7765">MSVITACPLPFLLIAIVAAVLCVLLWRLVLSTGTAGFGLWLLAAHGDHTAVASLAVLLLAAALTVFAKPTGRRGVA</sequence>
<keyword evidence="3" id="KW-1185">Reference proteome</keyword>
<protein>
    <submittedName>
        <fullName evidence="2">Membrane protein YdbS with pleckstrin-like domain</fullName>
    </submittedName>
</protein>
<keyword evidence="1" id="KW-1133">Transmembrane helix</keyword>
<evidence type="ECO:0000313" key="2">
    <source>
        <dbReference type="EMBL" id="MBB4969026.1"/>
    </source>
</evidence>
<proteinExistence type="predicted"/>
<evidence type="ECO:0000256" key="1">
    <source>
        <dbReference type="SAM" id="Phobius"/>
    </source>
</evidence>
<comment type="caution">
    <text evidence="2">The sequence shown here is derived from an EMBL/GenBank/DDBJ whole genome shotgun (WGS) entry which is preliminary data.</text>
</comment>
<organism evidence="2 3">
    <name type="scientific">Saccharothrix violaceirubra</name>
    <dbReference type="NCBI Taxonomy" id="413306"/>
    <lineage>
        <taxon>Bacteria</taxon>
        <taxon>Bacillati</taxon>
        <taxon>Actinomycetota</taxon>
        <taxon>Actinomycetes</taxon>
        <taxon>Pseudonocardiales</taxon>
        <taxon>Pseudonocardiaceae</taxon>
        <taxon>Saccharothrix</taxon>
    </lineage>
</organism>
<keyword evidence="1" id="KW-0472">Membrane</keyword>
<evidence type="ECO:0000313" key="3">
    <source>
        <dbReference type="Proteomes" id="UP000542674"/>
    </source>
</evidence>
<keyword evidence="1" id="KW-0812">Transmembrane</keyword>
<dbReference type="Proteomes" id="UP000542674">
    <property type="component" value="Unassembled WGS sequence"/>
</dbReference>
<feature type="transmembrane region" description="Helical" evidence="1">
    <location>
        <begin position="49"/>
        <end position="67"/>
    </location>
</feature>
<reference evidence="2 3" key="1">
    <citation type="submission" date="2020-08" db="EMBL/GenBank/DDBJ databases">
        <title>Sequencing the genomes of 1000 actinobacteria strains.</title>
        <authorList>
            <person name="Klenk H.-P."/>
        </authorList>
    </citation>
    <scope>NUCLEOTIDE SEQUENCE [LARGE SCALE GENOMIC DNA]</scope>
    <source>
        <strain evidence="2 3">DSM 45084</strain>
    </source>
</reference>
<gene>
    <name evidence="2" type="ORF">F4559_006385</name>
</gene>
<dbReference type="AlphaFoldDB" id="A0A7W7T9P3"/>
<dbReference type="RefSeq" id="WP_184674742.1">
    <property type="nucleotide sequence ID" value="NZ_BAABAI010000043.1"/>
</dbReference>